<feature type="compositionally biased region" description="Polar residues" evidence="1">
    <location>
        <begin position="732"/>
        <end position="742"/>
    </location>
</feature>
<feature type="compositionally biased region" description="Polar residues" evidence="1">
    <location>
        <begin position="274"/>
        <end position="302"/>
    </location>
</feature>
<feature type="compositionally biased region" description="Polar residues" evidence="1">
    <location>
        <begin position="48"/>
        <end position="63"/>
    </location>
</feature>
<evidence type="ECO:0000313" key="3">
    <source>
        <dbReference type="Proteomes" id="UP001383192"/>
    </source>
</evidence>
<accession>A0AAW0DPJ7</accession>
<feature type="compositionally biased region" description="Basic and acidic residues" evidence="1">
    <location>
        <begin position="255"/>
        <end position="267"/>
    </location>
</feature>
<feature type="region of interest" description="Disordered" evidence="1">
    <location>
        <begin position="108"/>
        <end position="356"/>
    </location>
</feature>
<organism evidence="2 3">
    <name type="scientific">Paramarasmius palmivorus</name>
    <dbReference type="NCBI Taxonomy" id="297713"/>
    <lineage>
        <taxon>Eukaryota</taxon>
        <taxon>Fungi</taxon>
        <taxon>Dikarya</taxon>
        <taxon>Basidiomycota</taxon>
        <taxon>Agaricomycotina</taxon>
        <taxon>Agaricomycetes</taxon>
        <taxon>Agaricomycetidae</taxon>
        <taxon>Agaricales</taxon>
        <taxon>Marasmiineae</taxon>
        <taxon>Marasmiaceae</taxon>
        <taxon>Paramarasmius</taxon>
    </lineage>
</organism>
<name>A0AAW0DPJ7_9AGAR</name>
<evidence type="ECO:0000313" key="2">
    <source>
        <dbReference type="EMBL" id="KAK7054409.1"/>
    </source>
</evidence>
<dbReference type="AlphaFoldDB" id="A0AAW0DPJ7"/>
<feature type="region of interest" description="Disordered" evidence="1">
    <location>
        <begin position="612"/>
        <end position="631"/>
    </location>
</feature>
<keyword evidence="3" id="KW-1185">Reference proteome</keyword>
<sequence>MSPSKKNPQPPHTPEAPLEFSLDSASKQHLEVGPGVSVHAPLMPSVQYARQSPPRQFLVQSEEPQPLPSKRKSIPTAKAQYLIQNNDNEESQIARNIFESNKGLELECISVGEPEDQDSSGNPNIFESARKEHEGALSNDKGNEGASSTEASDPSKWETPLGNFRKKDEKKPFRPTALHGFNPDALRDAVNKSSSAYQTPPPTVKKRARSPQDEVESPSPVKKRLDNQDLGSPVPKANESSSIPATFVLTWPDGRQVKVQEVLEKSPADLPSSVGGNNSQRGTNDPIHTSNSNVRKTESSAPTAPASKQAFGTDDSIHTSNSNVRKTESSAPTAPTSKQTFDIPPAIPSSPEPEYVPAEPWTFERDPEKEAEVERSFMELTVPPLVRFTASIQKFDSQTQRKMMNRYHAKAKYKDFPENIRQIFKPRWQDRLMRDFYLKSAAQPHSALLRPSMLVPYTIATSAEKKTRIFASFHRVVEPMSPVAATTVSRMLQFTNYSNVVNLSRCPAAFIGHISGREYLSIGEGPAQGQNLVSIVTGVVYSSHLEKAVGGINKNGNNVGGAKKIWVQPFGQEIQLFEAVLGTALRLPVIQGPIASGALCFKTKNEGFEPISAPTPWELSENSSTKAPRPKKLYKIGSTPFTLADATVPVYDGRSNSSRGCTGFRGNPQDWDHLTELAEYPLYVSKGDIVSVGHTISYRSNPGSESVVFNLLFVIVLGQKGNPSDAGEGSGIETSTSDTMDF</sequence>
<feature type="region of interest" description="Disordered" evidence="1">
    <location>
        <begin position="1"/>
        <end position="27"/>
    </location>
</feature>
<feature type="region of interest" description="Disordered" evidence="1">
    <location>
        <begin position="723"/>
        <end position="742"/>
    </location>
</feature>
<feature type="compositionally biased region" description="Polar residues" evidence="1">
    <location>
        <begin position="318"/>
        <end position="340"/>
    </location>
</feature>
<dbReference type="EMBL" id="JAYKXP010000009">
    <property type="protein sequence ID" value="KAK7054409.1"/>
    <property type="molecule type" value="Genomic_DNA"/>
</dbReference>
<proteinExistence type="predicted"/>
<feature type="region of interest" description="Disordered" evidence="1">
    <location>
        <begin position="44"/>
        <end position="90"/>
    </location>
</feature>
<protein>
    <submittedName>
        <fullName evidence="2">Uncharacterized protein</fullName>
    </submittedName>
</protein>
<reference evidence="2 3" key="1">
    <citation type="submission" date="2024-01" db="EMBL/GenBank/DDBJ databases">
        <title>A draft genome for a cacao thread blight-causing isolate of Paramarasmius palmivorus.</title>
        <authorList>
            <person name="Baruah I.K."/>
            <person name="Bukari Y."/>
            <person name="Amoako-Attah I."/>
            <person name="Meinhardt L.W."/>
            <person name="Bailey B.A."/>
            <person name="Cohen S.P."/>
        </authorList>
    </citation>
    <scope>NUCLEOTIDE SEQUENCE [LARGE SCALE GENOMIC DNA]</scope>
    <source>
        <strain evidence="2 3">GH-12</strain>
    </source>
</reference>
<comment type="caution">
    <text evidence="2">The sequence shown here is derived from an EMBL/GenBank/DDBJ whole genome shotgun (WGS) entry which is preliminary data.</text>
</comment>
<gene>
    <name evidence="2" type="ORF">VNI00_003606</name>
</gene>
<dbReference type="Proteomes" id="UP001383192">
    <property type="component" value="Unassembled WGS sequence"/>
</dbReference>
<evidence type="ECO:0000256" key="1">
    <source>
        <dbReference type="SAM" id="MobiDB-lite"/>
    </source>
</evidence>